<comment type="subcellular location">
    <subcellularLocation>
        <location evidence="1">Membrane</location>
        <topology evidence="1">Multi-pass membrane protein</topology>
    </subcellularLocation>
</comment>
<feature type="transmembrane region" description="Helical" evidence="7">
    <location>
        <begin position="271"/>
        <end position="292"/>
    </location>
</feature>
<feature type="transmembrane region" description="Helical" evidence="7">
    <location>
        <begin position="232"/>
        <end position="251"/>
    </location>
</feature>
<evidence type="ECO:0000256" key="4">
    <source>
        <dbReference type="ARBA" id="ARBA00022989"/>
    </source>
</evidence>
<dbReference type="PANTHER" id="PTHR19432:SF35">
    <property type="entry name" value="SOLUTE CARRIER FAMILY 45 MEMBER 3 ISOFORM X1"/>
    <property type="match status" value="1"/>
</dbReference>
<proteinExistence type="predicted"/>
<organism evidence="8 9">
    <name type="scientific">Elysia crispata</name>
    <name type="common">lettuce slug</name>
    <dbReference type="NCBI Taxonomy" id="231223"/>
    <lineage>
        <taxon>Eukaryota</taxon>
        <taxon>Metazoa</taxon>
        <taxon>Spiralia</taxon>
        <taxon>Lophotrochozoa</taxon>
        <taxon>Mollusca</taxon>
        <taxon>Gastropoda</taxon>
        <taxon>Heterobranchia</taxon>
        <taxon>Euthyneura</taxon>
        <taxon>Panpulmonata</taxon>
        <taxon>Sacoglossa</taxon>
        <taxon>Placobranchoidea</taxon>
        <taxon>Plakobranchidae</taxon>
        <taxon>Elysia</taxon>
    </lineage>
</organism>
<feature type="transmembrane region" description="Helical" evidence="7">
    <location>
        <begin position="20"/>
        <end position="42"/>
    </location>
</feature>
<feature type="transmembrane region" description="Helical" evidence="7">
    <location>
        <begin position="522"/>
        <end position="541"/>
    </location>
</feature>
<evidence type="ECO:0000256" key="2">
    <source>
        <dbReference type="ARBA" id="ARBA00022448"/>
    </source>
</evidence>
<keyword evidence="9" id="KW-1185">Reference proteome</keyword>
<feature type="transmembrane region" description="Helical" evidence="7">
    <location>
        <begin position="88"/>
        <end position="112"/>
    </location>
</feature>
<sequence length="717" mass="78968">MINRWPEKGEDSQQLGLLQLSTLCAAFFANEITATYELIYMVSIERLLSLPLQFVSLPGVVASASTFVIVPFMGRYTDNGNQFRRRSAMVILSGVLQFTGALLLLTACTEFICIEKNGLKVDIKHDHEISPEISKGNKETNIINVSLVSDGGKNSTEFVSHAFLNWTIIPHSNQLDSEFGENLQNSHAISSPLTACLALVAFSVMAIGFDVGTSSIRSFVLDTVPAEVHSQVLSVGVMMSSLGGCVFALLGRIDISPLIGQDIDSTLFRGVFLSSFLMFAVAVTVPLTIIYGNHLKSKLGKSEHQKRTTVEIYELEEVNRDSQCPLLKNIPEELIEKEGENEPINFKCDVTQSIKGVEDFEEKSQKTCSNQSMKNSKEKYCNIEKQRNINYRRLCGEVYETVQNDATTVMHTSCNMSSGDTHEEAYKTITNDQDESTPLVFSDFQRSPTCDAQQVTKCGLKKTINTPRFRLLVFICLVTFFSSGTSISFEVYFSTFLSVGVFKGDPEAPLGSDPKHHFDQGTMVASEGTLIFMVTFFLYNFVHWEVVQRIGLIPEYLLISVLAMPLLLAMALLKHLGLFYVVACFNGIYRNILFTTPFVMATEVIDAEKGNVSCELQSPENRNNEITVPGNINGQDSSKEMQPVGRPDNSDHASYGTTIAIVGAMLPLSDLVLSCMMGPLLEATSDPALPMLFGFSSGVTAALALIAIAAYKWRAGV</sequence>
<evidence type="ECO:0000313" key="8">
    <source>
        <dbReference type="EMBL" id="KAK3789392.1"/>
    </source>
</evidence>
<accession>A0AAE1E0D1</accession>
<dbReference type="EMBL" id="JAWDGP010001677">
    <property type="protein sequence ID" value="KAK3789392.1"/>
    <property type="molecule type" value="Genomic_DNA"/>
</dbReference>
<evidence type="ECO:0000256" key="6">
    <source>
        <dbReference type="SAM" id="MobiDB-lite"/>
    </source>
</evidence>
<feature type="transmembrane region" description="Helical" evidence="7">
    <location>
        <begin position="54"/>
        <end position="76"/>
    </location>
</feature>
<protein>
    <submittedName>
        <fullName evidence="8">Uncharacterized protein</fullName>
    </submittedName>
</protein>
<name>A0AAE1E0D1_9GAST</name>
<dbReference type="GO" id="GO:0008506">
    <property type="term" value="F:sucrose:proton symporter activity"/>
    <property type="evidence" value="ECO:0007669"/>
    <property type="project" value="TreeGrafter"/>
</dbReference>
<feature type="transmembrane region" description="Helical" evidence="7">
    <location>
        <begin position="553"/>
        <end position="573"/>
    </location>
</feature>
<feature type="transmembrane region" description="Helical" evidence="7">
    <location>
        <begin position="653"/>
        <end position="676"/>
    </location>
</feature>
<keyword evidence="4 7" id="KW-1133">Transmembrane helix</keyword>
<dbReference type="AlphaFoldDB" id="A0AAE1E0D1"/>
<feature type="region of interest" description="Disordered" evidence="6">
    <location>
        <begin position="625"/>
        <end position="648"/>
    </location>
</feature>
<dbReference type="Proteomes" id="UP001283361">
    <property type="component" value="Unassembled WGS sequence"/>
</dbReference>
<dbReference type="PANTHER" id="PTHR19432">
    <property type="entry name" value="SUGAR TRANSPORTER"/>
    <property type="match status" value="1"/>
</dbReference>
<keyword evidence="5 7" id="KW-0472">Membrane</keyword>
<dbReference type="InterPro" id="IPR036259">
    <property type="entry name" value="MFS_trans_sf"/>
</dbReference>
<comment type="caution">
    <text evidence="8">The sequence shown here is derived from an EMBL/GenBank/DDBJ whole genome shotgun (WGS) entry which is preliminary data.</text>
</comment>
<evidence type="ECO:0000256" key="3">
    <source>
        <dbReference type="ARBA" id="ARBA00022692"/>
    </source>
</evidence>
<evidence type="ECO:0000256" key="7">
    <source>
        <dbReference type="SAM" id="Phobius"/>
    </source>
</evidence>
<dbReference type="GO" id="GO:0016020">
    <property type="term" value="C:membrane"/>
    <property type="evidence" value="ECO:0007669"/>
    <property type="project" value="UniProtKB-SubCell"/>
</dbReference>
<feature type="transmembrane region" description="Helical" evidence="7">
    <location>
        <begin position="688"/>
        <end position="711"/>
    </location>
</feature>
<feature type="compositionally biased region" description="Polar residues" evidence="6">
    <location>
        <begin position="625"/>
        <end position="636"/>
    </location>
</feature>
<dbReference type="SUPFAM" id="SSF103473">
    <property type="entry name" value="MFS general substrate transporter"/>
    <property type="match status" value="1"/>
</dbReference>
<keyword evidence="2" id="KW-0813">Transport</keyword>
<feature type="transmembrane region" description="Helical" evidence="7">
    <location>
        <begin position="471"/>
        <end position="502"/>
    </location>
</feature>
<evidence type="ECO:0000313" key="9">
    <source>
        <dbReference type="Proteomes" id="UP001283361"/>
    </source>
</evidence>
<gene>
    <name evidence="8" type="ORF">RRG08_005540</name>
</gene>
<evidence type="ECO:0000256" key="5">
    <source>
        <dbReference type="ARBA" id="ARBA00023136"/>
    </source>
</evidence>
<keyword evidence="3 7" id="KW-0812">Transmembrane</keyword>
<feature type="transmembrane region" description="Helical" evidence="7">
    <location>
        <begin position="189"/>
        <end position="211"/>
    </location>
</feature>
<reference evidence="8" key="1">
    <citation type="journal article" date="2023" name="G3 (Bethesda)">
        <title>A reference genome for the long-term kleptoplast-retaining sea slug Elysia crispata morphotype clarki.</title>
        <authorList>
            <person name="Eastman K.E."/>
            <person name="Pendleton A.L."/>
            <person name="Shaikh M.A."/>
            <person name="Suttiyut T."/>
            <person name="Ogas R."/>
            <person name="Tomko P."/>
            <person name="Gavelis G."/>
            <person name="Widhalm J.R."/>
            <person name="Wisecaver J.H."/>
        </authorList>
    </citation>
    <scope>NUCLEOTIDE SEQUENCE</scope>
    <source>
        <strain evidence="8">ECLA1</strain>
    </source>
</reference>
<evidence type="ECO:0000256" key="1">
    <source>
        <dbReference type="ARBA" id="ARBA00004141"/>
    </source>
</evidence>